<sequence length="82" mass="9623">MSGEHDEGMLRMVLLRIMKDEKEFKSLKMETESCSICLENFSGSNSKPTRMTCSHVFHAPCLVEWLYRKKSCPLCRTELYDR</sequence>
<keyword evidence="3" id="KW-0862">Zinc</keyword>
<dbReference type="InterPro" id="IPR001841">
    <property type="entry name" value="Znf_RING"/>
</dbReference>
<evidence type="ECO:0000313" key="7">
    <source>
        <dbReference type="Proteomes" id="UP001558713"/>
    </source>
</evidence>
<proteinExistence type="predicted"/>
<dbReference type="GO" id="GO:0008270">
    <property type="term" value="F:zinc ion binding"/>
    <property type="evidence" value="ECO:0007669"/>
    <property type="project" value="UniProtKB-KW"/>
</dbReference>
<evidence type="ECO:0000313" key="6">
    <source>
        <dbReference type="EMBL" id="KAL1214099.1"/>
    </source>
</evidence>
<dbReference type="InterPro" id="IPR013083">
    <property type="entry name" value="Znf_RING/FYVE/PHD"/>
</dbReference>
<dbReference type="InterPro" id="IPR051834">
    <property type="entry name" value="RING_finger_E3_ligase"/>
</dbReference>
<dbReference type="Proteomes" id="UP001558713">
    <property type="component" value="Unassembled WGS sequence"/>
</dbReference>
<organism evidence="6 7">
    <name type="scientific">Cardamine amara subsp. amara</name>
    <dbReference type="NCBI Taxonomy" id="228776"/>
    <lineage>
        <taxon>Eukaryota</taxon>
        <taxon>Viridiplantae</taxon>
        <taxon>Streptophyta</taxon>
        <taxon>Embryophyta</taxon>
        <taxon>Tracheophyta</taxon>
        <taxon>Spermatophyta</taxon>
        <taxon>Magnoliopsida</taxon>
        <taxon>eudicotyledons</taxon>
        <taxon>Gunneridae</taxon>
        <taxon>Pentapetalae</taxon>
        <taxon>rosids</taxon>
        <taxon>malvids</taxon>
        <taxon>Brassicales</taxon>
        <taxon>Brassicaceae</taxon>
        <taxon>Cardamineae</taxon>
        <taxon>Cardamine</taxon>
    </lineage>
</organism>
<dbReference type="InterPro" id="IPR011016">
    <property type="entry name" value="Znf_RING-CH"/>
</dbReference>
<reference evidence="6 7" key="1">
    <citation type="submission" date="2024-04" db="EMBL/GenBank/DDBJ databases">
        <title>Genome assembly C_amara_ONT_v2.</title>
        <authorList>
            <person name="Yant L."/>
            <person name="Moore C."/>
            <person name="Slenker M."/>
        </authorList>
    </citation>
    <scope>NUCLEOTIDE SEQUENCE [LARGE SCALE GENOMIC DNA]</scope>
    <source>
        <tissue evidence="6">Leaf</tissue>
    </source>
</reference>
<gene>
    <name evidence="6" type="ORF">V5N11_030601</name>
</gene>
<dbReference type="EMBL" id="JBANAX010000323">
    <property type="protein sequence ID" value="KAL1214099.1"/>
    <property type="molecule type" value="Genomic_DNA"/>
</dbReference>
<dbReference type="SUPFAM" id="SSF57850">
    <property type="entry name" value="RING/U-box"/>
    <property type="match status" value="1"/>
</dbReference>
<dbReference type="PANTHER" id="PTHR45931:SF16">
    <property type="entry name" value="RING_U-BOX SUPERFAMILY PROTEIN"/>
    <property type="match status" value="1"/>
</dbReference>
<evidence type="ECO:0000256" key="2">
    <source>
        <dbReference type="ARBA" id="ARBA00022771"/>
    </source>
</evidence>
<comment type="caution">
    <text evidence="6">The sequence shown here is derived from an EMBL/GenBank/DDBJ whole genome shotgun (WGS) entry which is preliminary data.</text>
</comment>
<keyword evidence="2 4" id="KW-0863">Zinc-finger</keyword>
<dbReference type="SMART" id="SM00744">
    <property type="entry name" value="RINGv"/>
    <property type="match status" value="1"/>
</dbReference>
<evidence type="ECO:0000256" key="4">
    <source>
        <dbReference type="PROSITE-ProRule" id="PRU00175"/>
    </source>
</evidence>
<keyword evidence="1" id="KW-0479">Metal-binding</keyword>
<dbReference type="Pfam" id="PF13639">
    <property type="entry name" value="zf-RING_2"/>
    <property type="match status" value="1"/>
</dbReference>
<accession>A0ABD1B5M5</accession>
<protein>
    <submittedName>
        <fullName evidence="6">E3 ubiquitin-protein ligase RING1-like</fullName>
    </submittedName>
</protein>
<keyword evidence="7" id="KW-1185">Reference proteome</keyword>
<dbReference type="AlphaFoldDB" id="A0ABD1B5M5"/>
<evidence type="ECO:0000256" key="3">
    <source>
        <dbReference type="ARBA" id="ARBA00022833"/>
    </source>
</evidence>
<dbReference type="PANTHER" id="PTHR45931">
    <property type="entry name" value="SI:CH211-59O9.10"/>
    <property type="match status" value="1"/>
</dbReference>
<name>A0ABD1B5M5_CARAN</name>
<dbReference type="Gene3D" id="3.30.40.10">
    <property type="entry name" value="Zinc/RING finger domain, C3HC4 (zinc finger)"/>
    <property type="match status" value="1"/>
</dbReference>
<dbReference type="PROSITE" id="PS50089">
    <property type="entry name" value="ZF_RING_2"/>
    <property type="match status" value="1"/>
</dbReference>
<dbReference type="SMART" id="SM00184">
    <property type="entry name" value="RING"/>
    <property type="match status" value="1"/>
</dbReference>
<evidence type="ECO:0000259" key="5">
    <source>
        <dbReference type="PROSITE" id="PS50089"/>
    </source>
</evidence>
<evidence type="ECO:0000256" key="1">
    <source>
        <dbReference type="ARBA" id="ARBA00022723"/>
    </source>
</evidence>
<feature type="domain" description="RING-type" evidence="5">
    <location>
        <begin position="34"/>
        <end position="76"/>
    </location>
</feature>